<evidence type="ECO:0000256" key="5">
    <source>
        <dbReference type="ARBA" id="ARBA00022777"/>
    </source>
</evidence>
<dbReference type="CDD" id="cd00130">
    <property type="entry name" value="PAS"/>
    <property type="match status" value="4"/>
</dbReference>
<dbReference type="Proteomes" id="UP000658514">
    <property type="component" value="Unassembled WGS sequence"/>
</dbReference>
<dbReference type="CDD" id="cd17580">
    <property type="entry name" value="REC_2_DhkD-like"/>
    <property type="match status" value="1"/>
</dbReference>
<dbReference type="SMART" id="SM00065">
    <property type="entry name" value="GAF"/>
    <property type="match status" value="2"/>
</dbReference>
<evidence type="ECO:0000259" key="11">
    <source>
        <dbReference type="PROSITE" id="PS50113"/>
    </source>
</evidence>
<dbReference type="SUPFAM" id="SSF55785">
    <property type="entry name" value="PYP-like sensor domain (PAS domain)"/>
    <property type="match status" value="4"/>
</dbReference>
<feature type="domain" description="PAC" evidence="11">
    <location>
        <begin position="319"/>
        <end position="371"/>
    </location>
</feature>
<dbReference type="InterPro" id="IPR029016">
    <property type="entry name" value="GAF-like_dom_sf"/>
</dbReference>
<dbReference type="SMART" id="SM00091">
    <property type="entry name" value="PAS"/>
    <property type="match status" value="4"/>
</dbReference>
<keyword evidence="6" id="KW-0902">Two-component regulatory system</keyword>
<dbReference type="SUPFAM" id="SSF52172">
    <property type="entry name" value="CheY-like"/>
    <property type="match status" value="1"/>
</dbReference>
<dbReference type="EC" id="2.7.13.3" evidence="2"/>
<dbReference type="Pfam" id="PF08448">
    <property type="entry name" value="PAS_4"/>
    <property type="match status" value="3"/>
</dbReference>
<keyword evidence="3 7" id="KW-0597">Phosphoprotein</keyword>
<gene>
    <name evidence="12" type="ORF">H6G24_07475</name>
</gene>
<evidence type="ECO:0000256" key="1">
    <source>
        <dbReference type="ARBA" id="ARBA00000085"/>
    </source>
</evidence>
<keyword evidence="5" id="KW-0418">Kinase</keyword>
<feature type="domain" description="PAS" evidence="10">
    <location>
        <begin position="107"/>
        <end position="183"/>
    </location>
</feature>
<dbReference type="SMART" id="SM00388">
    <property type="entry name" value="HisKA"/>
    <property type="match status" value="1"/>
</dbReference>
<evidence type="ECO:0000259" key="8">
    <source>
        <dbReference type="PROSITE" id="PS50109"/>
    </source>
</evidence>
<dbReference type="InterPro" id="IPR035965">
    <property type="entry name" value="PAS-like_dom_sf"/>
</dbReference>
<dbReference type="Pfam" id="PF00512">
    <property type="entry name" value="HisKA"/>
    <property type="match status" value="1"/>
</dbReference>
<evidence type="ECO:0000313" key="13">
    <source>
        <dbReference type="Proteomes" id="UP000658514"/>
    </source>
</evidence>
<dbReference type="PROSITE" id="PS50110">
    <property type="entry name" value="RESPONSE_REGULATORY"/>
    <property type="match status" value="1"/>
</dbReference>
<dbReference type="PROSITE" id="PS50112">
    <property type="entry name" value="PAS"/>
    <property type="match status" value="4"/>
</dbReference>
<dbReference type="EMBL" id="JACJQH010000009">
    <property type="protein sequence ID" value="MBD2195332.1"/>
    <property type="molecule type" value="Genomic_DNA"/>
</dbReference>
<dbReference type="InterPro" id="IPR011006">
    <property type="entry name" value="CheY-like_superfamily"/>
</dbReference>
<dbReference type="Pfam" id="PF13185">
    <property type="entry name" value="GAF_2"/>
    <property type="match status" value="1"/>
</dbReference>
<name>A0ABR8A5R7_9CYAN</name>
<dbReference type="Gene3D" id="3.40.50.2300">
    <property type="match status" value="1"/>
</dbReference>
<feature type="domain" description="PAS" evidence="10">
    <location>
        <begin position="239"/>
        <end position="284"/>
    </location>
</feature>
<dbReference type="InterPro" id="IPR000014">
    <property type="entry name" value="PAS"/>
</dbReference>
<proteinExistence type="predicted"/>
<protein>
    <recommendedName>
        <fullName evidence="2">histidine kinase</fullName>
        <ecNumber evidence="2">2.7.13.3</ecNumber>
    </recommendedName>
</protein>
<comment type="caution">
    <text evidence="12">The sequence shown here is derived from an EMBL/GenBank/DDBJ whole genome shotgun (WGS) entry which is preliminary data.</text>
</comment>
<dbReference type="InterPro" id="IPR000700">
    <property type="entry name" value="PAS-assoc_C"/>
</dbReference>
<feature type="modified residue" description="4-aspartylphosphate" evidence="7">
    <location>
        <position position="1192"/>
    </location>
</feature>
<dbReference type="Pfam" id="PF13188">
    <property type="entry name" value="PAS_8"/>
    <property type="match status" value="1"/>
</dbReference>
<dbReference type="SMART" id="SM00448">
    <property type="entry name" value="REC"/>
    <property type="match status" value="1"/>
</dbReference>
<reference evidence="12 13" key="1">
    <citation type="journal article" date="2020" name="ISME J.">
        <title>Comparative genomics reveals insights into cyanobacterial evolution and habitat adaptation.</title>
        <authorList>
            <person name="Chen M.Y."/>
            <person name="Teng W.K."/>
            <person name="Zhao L."/>
            <person name="Hu C.X."/>
            <person name="Zhou Y.K."/>
            <person name="Han B.P."/>
            <person name="Song L.R."/>
            <person name="Shu W.S."/>
        </authorList>
    </citation>
    <scope>NUCLEOTIDE SEQUENCE [LARGE SCALE GENOMIC DNA]</scope>
    <source>
        <strain evidence="12 13">FACHB-288</strain>
    </source>
</reference>
<evidence type="ECO:0000256" key="7">
    <source>
        <dbReference type="PROSITE-ProRule" id="PRU00169"/>
    </source>
</evidence>
<evidence type="ECO:0000259" key="10">
    <source>
        <dbReference type="PROSITE" id="PS50112"/>
    </source>
</evidence>
<dbReference type="PROSITE" id="PS50109">
    <property type="entry name" value="HIS_KIN"/>
    <property type="match status" value="1"/>
</dbReference>
<dbReference type="Gene3D" id="1.10.287.130">
    <property type="match status" value="1"/>
</dbReference>
<keyword evidence="4" id="KW-0808">Transferase</keyword>
<evidence type="ECO:0000256" key="2">
    <source>
        <dbReference type="ARBA" id="ARBA00012438"/>
    </source>
</evidence>
<dbReference type="Pfam" id="PF00072">
    <property type="entry name" value="Response_reg"/>
    <property type="match status" value="1"/>
</dbReference>
<keyword evidence="13" id="KW-1185">Reference proteome</keyword>
<accession>A0ABR8A5R7</accession>
<dbReference type="InterPro" id="IPR036097">
    <property type="entry name" value="HisK_dim/P_sf"/>
</dbReference>
<feature type="domain" description="PAS" evidence="10">
    <location>
        <begin position="372"/>
        <end position="420"/>
    </location>
</feature>
<feature type="domain" description="PAC" evidence="11">
    <location>
        <begin position="186"/>
        <end position="238"/>
    </location>
</feature>
<sequence>MAEALIEINSSWLVTSVNNQVAALLGIQRELLLGKILWDVFAVDATSDLFQYSQQAINQQLPVEFDEFYPPLNRWLTVRLVPIPHGLLAYFLDITDRKQLETKLRKEQDFLNVLLDNIQAGIVACDANGQLKLFNQAARLFHGLPVQPILPEQWAEYYDLYLPDGKTPMNTADIPLFRALQGERVENVEMTIAPQQGLVRILSANGQAIANLQGEKQGAVVVMHDITERKQIENALRESEARLSSIFQTIPDGIVIINLAGQIIAANRAAEQILKLTNSGITERVYNDPSWSITTVEGQPFPEAELPFVQVMQTGEAVYGVEHAIAHADGTVSILSINASPLFNAAGEIISVITAITDITERQQVEAALQESQERYRSVIEAAAEGIVLQYADGEIFTCNPSAEKILGLTADQIMGRTSLDPRWRAVYEDGSPFPGELHPSMVTLRTGEPQTNVIMGIHKPDASLTWISINTRPLFPINSNQPYAVVASFFDITEQQAALRDRQQAEEKRVQLVREQVARAAAEAAQQQSAFLAEVSAVLASSLDYQQTLQSVADLAVPYFADWCSVDLLNEDNSINLVAVAHIDPQKQHLGWELAQRYPRKLDDCYGISQVMQTGNSEIVTQITDEQLTAAIADPEYLELLRGLGLKSCIIAPLKAQEKVFGSISFVFTESQRHYSRKDLNLAEDLARRAAIAIDNARLYQQAQQARQAAETAADRTACLQTVTAALSQSLTPLQVVEVIVEQSMAVLKATSAMVVLVSDDGTELELVKAVSHESDLSESWRRFSINTPVPLAEAIRTREPVWMETVAERVSRYPHLAENYSKYDNSAWMSLPLVAEGRSVGGMSLNFPEYKQLTADDREFILAISRQCAQAISRAQLYEAERQARAEAEQANRVKDEFLAVLSHELRSPLNPILGWTKLLQTQKLTPTKAQQALETIERNAKLQAQLIEDLLDISRMLRGKLSLQTAPVNLIEVIAGAIETVQLAANSKSIQIQTIFQPGKQTVFGDANRLQQVFWNLLSNAIKFTPEGGRVEVKLAEIGNQVQIQVIDNGKGINADFLPHVFEYFRQADSSTTRRFGGLGLGLAIVRQIVELHGGTVEAQSQGEGLGATFTVLLPATSIEPESSPDNQPSRLSVNLTGLRILVVDDEADMGNLAEFILTQHGADVTVATSAAEALNILPQFLPDLLLCDIGMPEMDGYMLIRQLRKLSPAQGGTIPAIALTAYASECDRNQALSAGFQLHLPKPVEPEVLLEAVVRVIQTGV</sequence>
<dbReference type="CDD" id="cd16922">
    <property type="entry name" value="HATPase_EvgS-ArcB-TorS-like"/>
    <property type="match status" value="1"/>
</dbReference>
<dbReference type="SUPFAM" id="SSF55874">
    <property type="entry name" value="ATPase domain of HSP90 chaperone/DNA topoisomerase II/histidine kinase"/>
    <property type="match status" value="1"/>
</dbReference>
<dbReference type="Gene3D" id="3.30.565.10">
    <property type="entry name" value="Histidine kinase-like ATPase, C-terminal domain"/>
    <property type="match status" value="1"/>
</dbReference>
<dbReference type="InterPro" id="IPR003018">
    <property type="entry name" value="GAF"/>
</dbReference>
<evidence type="ECO:0000313" key="12">
    <source>
        <dbReference type="EMBL" id="MBD2195332.1"/>
    </source>
</evidence>
<dbReference type="PRINTS" id="PR00344">
    <property type="entry name" value="BCTRLSENSOR"/>
</dbReference>
<feature type="domain" description="Histidine kinase" evidence="8">
    <location>
        <begin position="903"/>
        <end position="1121"/>
    </location>
</feature>
<dbReference type="InterPro" id="IPR001610">
    <property type="entry name" value="PAC"/>
</dbReference>
<dbReference type="InterPro" id="IPR003661">
    <property type="entry name" value="HisK_dim/P_dom"/>
</dbReference>
<dbReference type="InterPro" id="IPR036890">
    <property type="entry name" value="HATPase_C_sf"/>
</dbReference>
<organism evidence="12 13">
    <name type="scientific">Calothrix parietina FACHB-288</name>
    <dbReference type="NCBI Taxonomy" id="2692896"/>
    <lineage>
        <taxon>Bacteria</taxon>
        <taxon>Bacillati</taxon>
        <taxon>Cyanobacteriota</taxon>
        <taxon>Cyanophyceae</taxon>
        <taxon>Nostocales</taxon>
        <taxon>Calotrichaceae</taxon>
        <taxon>Calothrix</taxon>
    </lineage>
</organism>
<feature type="domain" description="Response regulatory" evidence="9">
    <location>
        <begin position="1143"/>
        <end position="1261"/>
    </location>
</feature>
<dbReference type="Pfam" id="PF02518">
    <property type="entry name" value="HATPase_c"/>
    <property type="match status" value="1"/>
</dbReference>
<evidence type="ECO:0000256" key="3">
    <source>
        <dbReference type="ARBA" id="ARBA00022553"/>
    </source>
</evidence>
<dbReference type="InterPro" id="IPR001789">
    <property type="entry name" value="Sig_transdc_resp-reg_receiver"/>
</dbReference>
<dbReference type="SUPFAM" id="SSF55781">
    <property type="entry name" value="GAF domain-like"/>
    <property type="match status" value="2"/>
</dbReference>
<dbReference type="Pfam" id="PF01590">
    <property type="entry name" value="GAF"/>
    <property type="match status" value="1"/>
</dbReference>
<dbReference type="InterPro" id="IPR013656">
    <property type="entry name" value="PAS_4"/>
</dbReference>
<evidence type="ECO:0000259" key="9">
    <source>
        <dbReference type="PROSITE" id="PS50110"/>
    </source>
</evidence>
<dbReference type="RefSeq" id="WP_190539405.1">
    <property type="nucleotide sequence ID" value="NZ_CAWPNO010000128.1"/>
</dbReference>
<dbReference type="PANTHER" id="PTHR43547">
    <property type="entry name" value="TWO-COMPONENT HISTIDINE KINASE"/>
    <property type="match status" value="1"/>
</dbReference>
<dbReference type="Gene3D" id="3.30.450.20">
    <property type="entry name" value="PAS domain"/>
    <property type="match status" value="4"/>
</dbReference>
<dbReference type="SMART" id="SM00086">
    <property type="entry name" value="PAC"/>
    <property type="match status" value="3"/>
</dbReference>
<comment type="catalytic activity">
    <reaction evidence="1">
        <text>ATP + protein L-histidine = ADP + protein N-phospho-L-histidine.</text>
        <dbReference type="EC" id="2.7.13.3"/>
    </reaction>
</comment>
<dbReference type="PROSITE" id="PS50113">
    <property type="entry name" value="PAC"/>
    <property type="match status" value="2"/>
</dbReference>
<dbReference type="Gene3D" id="3.30.450.40">
    <property type="match status" value="2"/>
</dbReference>
<dbReference type="InterPro" id="IPR005467">
    <property type="entry name" value="His_kinase_dom"/>
</dbReference>
<dbReference type="PANTHER" id="PTHR43547:SF2">
    <property type="entry name" value="HYBRID SIGNAL TRANSDUCTION HISTIDINE KINASE C"/>
    <property type="match status" value="1"/>
</dbReference>
<dbReference type="CDD" id="cd00082">
    <property type="entry name" value="HisKA"/>
    <property type="match status" value="1"/>
</dbReference>
<evidence type="ECO:0000256" key="6">
    <source>
        <dbReference type="ARBA" id="ARBA00023012"/>
    </source>
</evidence>
<dbReference type="SUPFAM" id="SSF47384">
    <property type="entry name" value="Homodimeric domain of signal transducing histidine kinase"/>
    <property type="match status" value="1"/>
</dbReference>
<evidence type="ECO:0000256" key="4">
    <source>
        <dbReference type="ARBA" id="ARBA00022679"/>
    </source>
</evidence>
<dbReference type="InterPro" id="IPR004358">
    <property type="entry name" value="Sig_transdc_His_kin-like_C"/>
</dbReference>
<dbReference type="NCBIfam" id="TIGR00229">
    <property type="entry name" value="sensory_box"/>
    <property type="match status" value="4"/>
</dbReference>
<feature type="domain" description="PAS" evidence="10">
    <location>
        <begin position="1"/>
        <end position="60"/>
    </location>
</feature>
<dbReference type="SMART" id="SM00387">
    <property type="entry name" value="HATPase_c"/>
    <property type="match status" value="1"/>
</dbReference>
<dbReference type="InterPro" id="IPR003594">
    <property type="entry name" value="HATPase_dom"/>
</dbReference>